<evidence type="ECO:0000313" key="1">
    <source>
        <dbReference type="EMBL" id="GBO40086.1"/>
    </source>
</evidence>
<reference evidence="1 2" key="1">
    <citation type="journal article" date="2019" name="Sci. Rep.">
        <title>Orb-weaving spider Araneus ventricosus genome elucidates the spidroin gene catalogue.</title>
        <authorList>
            <person name="Kono N."/>
            <person name="Nakamura H."/>
            <person name="Ohtoshi R."/>
            <person name="Moran D.A.P."/>
            <person name="Shinohara A."/>
            <person name="Yoshida Y."/>
            <person name="Fujiwara M."/>
            <person name="Mori M."/>
            <person name="Tomita M."/>
            <person name="Arakawa K."/>
        </authorList>
    </citation>
    <scope>NUCLEOTIDE SEQUENCE [LARGE SCALE GENOMIC DNA]</scope>
</reference>
<dbReference type="Proteomes" id="UP000499080">
    <property type="component" value="Unassembled WGS sequence"/>
</dbReference>
<gene>
    <name evidence="1" type="ORF">AVEN_55177_1</name>
</gene>
<comment type="caution">
    <text evidence="1">The sequence shown here is derived from an EMBL/GenBank/DDBJ whole genome shotgun (WGS) entry which is preliminary data.</text>
</comment>
<protein>
    <submittedName>
        <fullName evidence="1">Uncharacterized protein</fullName>
    </submittedName>
</protein>
<dbReference type="EMBL" id="BGPR01065259">
    <property type="protein sequence ID" value="GBO40086.1"/>
    <property type="molecule type" value="Genomic_DNA"/>
</dbReference>
<accession>A0A4Y2WTG0</accession>
<keyword evidence="2" id="KW-1185">Reference proteome</keyword>
<dbReference type="AlphaFoldDB" id="A0A4Y2WTG0"/>
<sequence>MCPESLVRLNRLSSVKSIRSIADLSSSFVSDTTKLLSSMNRHMAHAVLIVMKIDHFVQPPVHGKTQYRASRSTLHVSWGFTHCLPSAPSRRLSAAALHSNQCIQQHSNPFKNFTKSCPEHIISCNLH</sequence>
<name>A0A4Y2WTG0_ARAVE</name>
<proteinExistence type="predicted"/>
<organism evidence="1 2">
    <name type="scientific">Araneus ventricosus</name>
    <name type="common">Orbweaver spider</name>
    <name type="synonym">Epeira ventricosa</name>
    <dbReference type="NCBI Taxonomy" id="182803"/>
    <lineage>
        <taxon>Eukaryota</taxon>
        <taxon>Metazoa</taxon>
        <taxon>Ecdysozoa</taxon>
        <taxon>Arthropoda</taxon>
        <taxon>Chelicerata</taxon>
        <taxon>Arachnida</taxon>
        <taxon>Araneae</taxon>
        <taxon>Araneomorphae</taxon>
        <taxon>Entelegynae</taxon>
        <taxon>Araneoidea</taxon>
        <taxon>Araneidae</taxon>
        <taxon>Araneus</taxon>
    </lineage>
</organism>
<evidence type="ECO:0000313" key="2">
    <source>
        <dbReference type="Proteomes" id="UP000499080"/>
    </source>
</evidence>